<dbReference type="PANTHER" id="PTHR20941:SF8">
    <property type="entry name" value="INACTIVE DIHYDROPTEROATE SYNTHASE 2"/>
    <property type="match status" value="1"/>
</dbReference>
<keyword evidence="4 6" id="KW-0808">Transferase</keyword>
<feature type="domain" description="Pterin-binding" evidence="5">
    <location>
        <begin position="28"/>
        <end position="281"/>
    </location>
</feature>
<dbReference type="GO" id="GO:0046656">
    <property type="term" value="P:folic acid biosynthetic process"/>
    <property type="evidence" value="ECO:0007669"/>
    <property type="project" value="UniProtKB-KW"/>
</dbReference>
<organism evidence="6 7">
    <name type="scientific">Nocardiopsis composta</name>
    <dbReference type="NCBI Taxonomy" id="157465"/>
    <lineage>
        <taxon>Bacteria</taxon>
        <taxon>Bacillati</taxon>
        <taxon>Actinomycetota</taxon>
        <taxon>Actinomycetes</taxon>
        <taxon>Streptosporangiales</taxon>
        <taxon>Nocardiopsidaceae</taxon>
        <taxon>Nocardiopsis</taxon>
    </lineage>
</organism>
<dbReference type="GO" id="GO:0046872">
    <property type="term" value="F:metal ion binding"/>
    <property type="evidence" value="ECO:0007669"/>
    <property type="project" value="UniProtKB-KW"/>
</dbReference>
<sequence length="304" mass="31222">MSGAAGEAGARPGGVLRLRGRVFGPGRYAVMGVVNRTPDSFYDRGATFAFEAALRAADAAVRNGADIIDVGGVKAGYGDEVSVEEEVARTAPFVAELRARHPGVVISVDTWRARVGEECLRAGADLINDTWAGADPDLARVAAEGGAGLVCSHSGGLGPRTDPHRAHYADVAADVVTTVTALAERAVDLGVAPDRVLIDPTHDFGKNTYHSLELTRRLGELAGTGWPVLVAVSNKDFIGETLDAPVTDRLAGTLAVLAVSAWEGARVFRVHDVGAARAALDAVAAVAATAEEAAVGNGSAGPDV</sequence>
<comment type="pathway">
    <text evidence="4">Cofactor biosynthesis; tetrahydrofolate biosynthesis; 7,8-dihydrofolate from 2-amino-4-hydroxy-6-hydroxymethyl-7,8-dihydropteridine diphosphate and 4-aminobenzoate: step 1/2.</text>
</comment>
<dbReference type="GO" id="GO:0005829">
    <property type="term" value="C:cytosol"/>
    <property type="evidence" value="ECO:0007669"/>
    <property type="project" value="TreeGrafter"/>
</dbReference>
<dbReference type="PROSITE" id="PS50972">
    <property type="entry name" value="PTERIN_BINDING"/>
    <property type="match status" value="1"/>
</dbReference>
<dbReference type="InterPro" id="IPR006390">
    <property type="entry name" value="DHP_synth_dom"/>
</dbReference>
<dbReference type="CDD" id="cd00739">
    <property type="entry name" value="DHPS"/>
    <property type="match status" value="1"/>
</dbReference>
<dbReference type="InterPro" id="IPR011005">
    <property type="entry name" value="Dihydropteroate_synth-like_sf"/>
</dbReference>
<comment type="caution">
    <text evidence="6">The sequence shown here is derived from an EMBL/GenBank/DDBJ whole genome shotgun (WGS) entry which is preliminary data.</text>
</comment>
<name>A0A7W8QTX1_9ACTN</name>
<dbReference type="NCBIfam" id="TIGR01496">
    <property type="entry name" value="DHPS"/>
    <property type="match status" value="1"/>
</dbReference>
<evidence type="ECO:0000313" key="7">
    <source>
        <dbReference type="Proteomes" id="UP000572635"/>
    </source>
</evidence>
<dbReference type="RefSeq" id="WP_312893932.1">
    <property type="nucleotide sequence ID" value="NZ_BAAAJD010000089.1"/>
</dbReference>
<dbReference type="GO" id="GO:0046654">
    <property type="term" value="P:tetrahydrofolate biosynthetic process"/>
    <property type="evidence" value="ECO:0007669"/>
    <property type="project" value="UniProtKB-UniPathway"/>
</dbReference>
<evidence type="ECO:0000256" key="2">
    <source>
        <dbReference type="ARBA" id="ARBA00011738"/>
    </source>
</evidence>
<dbReference type="InterPro" id="IPR000489">
    <property type="entry name" value="Pterin-binding_dom"/>
</dbReference>
<dbReference type="AlphaFoldDB" id="A0A7W8QTX1"/>
<dbReference type="Pfam" id="PF00809">
    <property type="entry name" value="Pterin_bind"/>
    <property type="match status" value="1"/>
</dbReference>
<accession>A0A7W8QTX1</accession>
<comment type="function">
    <text evidence="4">Catalyzes the condensation of para-aminobenzoate (pABA) with 6-hydroxymethyl-7,8-dihydropterin diphosphate (DHPt-PP) to form 7,8-dihydropteroate (H2Pte), the immediate precursor of folate derivatives.</text>
</comment>
<protein>
    <recommendedName>
        <fullName evidence="4">Dihydropteroate synthase</fullName>
        <shortName evidence="4">DHPS</shortName>
        <ecNumber evidence="4">2.5.1.15</ecNumber>
    </recommendedName>
    <alternativeName>
        <fullName evidence="4">Dihydropteroate pyrophosphorylase</fullName>
    </alternativeName>
</protein>
<dbReference type="EC" id="2.5.1.15" evidence="4"/>
<dbReference type="Proteomes" id="UP000572635">
    <property type="component" value="Unassembled WGS sequence"/>
</dbReference>
<comment type="similarity">
    <text evidence="1 4">Belongs to the DHPS family.</text>
</comment>
<keyword evidence="4" id="KW-0289">Folate biosynthesis</keyword>
<evidence type="ECO:0000256" key="1">
    <source>
        <dbReference type="ARBA" id="ARBA00009503"/>
    </source>
</evidence>
<dbReference type="InterPro" id="IPR045031">
    <property type="entry name" value="DHP_synth-like"/>
</dbReference>
<evidence type="ECO:0000313" key="6">
    <source>
        <dbReference type="EMBL" id="MBB5435915.1"/>
    </source>
</evidence>
<gene>
    <name evidence="6" type="ORF">HDA36_006063</name>
</gene>
<dbReference type="UniPathway" id="UPA00077">
    <property type="reaction ID" value="UER00156"/>
</dbReference>
<comment type="cofactor">
    <cofactor evidence="4">
        <name>Mg(2+)</name>
        <dbReference type="ChEBI" id="CHEBI:18420"/>
    </cofactor>
</comment>
<comment type="function">
    <text evidence="3">Has very low affinity for the DHPS substrate 6-hydroxymethyl-7,8-dihydropterin-pyrophosphate, but can bind the inhibitor dapsone. Seems to lack dihydropteroate synthase activity, and does probably not function in folate metabolism.</text>
</comment>
<reference evidence="6 7" key="1">
    <citation type="submission" date="2020-08" db="EMBL/GenBank/DDBJ databases">
        <title>Sequencing the genomes of 1000 actinobacteria strains.</title>
        <authorList>
            <person name="Klenk H.-P."/>
        </authorList>
    </citation>
    <scope>NUCLEOTIDE SEQUENCE [LARGE SCALE GENOMIC DNA]</scope>
    <source>
        <strain evidence="6 7">DSM 44551</strain>
    </source>
</reference>
<keyword evidence="7" id="KW-1185">Reference proteome</keyword>
<evidence type="ECO:0000259" key="5">
    <source>
        <dbReference type="PROSITE" id="PS50972"/>
    </source>
</evidence>
<dbReference type="PROSITE" id="PS00792">
    <property type="entry name" value="DHPS_1"/>
    <property type="match status" value="1"/>
</dbReference>
<dbReference type="SUPFAM" id="SSF51717">
    <property type="entry name" value="Dihydropteroate synthetase-like"/>
    <property type="match status" value="1"/>
</dbReference>
<keyword evidence="4" id="KW-0460">Magnesium</keyword>
<keyword evidence="4" id="KW-0479">Metal-binding</keyword>
<dbReference type="EMBL" id="JACHDB010000002">
    <property type="protein sequence ID" value="MBB5435915.1"/>
    <property type="molecule type" value="Genomic_DNA"/>
</dbReference>
<dbReference type="Gene3D" id="3.20.20.20">
    <property type="entry name" value="Dihydropteroate synthase-like"/>
    <property type="match status" value="1"/>
</dbReference>
<comment type="subunit">
    <text evidence="2">Homodimer.</text>
</comment>
<evidence type="ECO:0000256" key="4">
    <source>
        <dbReference type="RuleBase" id="RU361205"/>
    </source>
</evidence>
<evidence type="ECO:0000256" key="3">
    <source>
        <dbReference type="ARBA" id="ARBA00058850"/>
    </source>
</evidence>
<dbReference type="PANTHER" id="PTHR20941">
    <property type="entry name" value="FOLATE SYNTHESIS PROTEINS"/>
    <property type="match status" value="1"/>
</dbReference>
<dbReference type="GO" id="GO:0004156">
    <property type="term" value="F:dihydropteroate synthase activity"/>
    <property type="evidence" value="ECO:0007669"/>
    <property type="project" value="UniProtKB-EC"/>
</dbReference>
<proteinExistence type="inferred from homology"/>
<dbReference type="FunFam" id="3.20.20.20:FF:000008">
    <property type="entry name" value="Dihydropteroate synthase"/>
    <property type="match status" value="1"/>
</dbReference>